<sequence>FGATTCWCKHTLSVKADQTLYQRKDAMTGLSSEKIRESQIVIPGCYDRQQIGNGAPFGEYSSGDSVFRSTERLILGNSPAMSRNPNGTIRYSGQPFQTSTCRLSVMAARFQEDFLYNSSLNWRMLADGWFVPNIGQGANTLFNGLDADFIATEAWGTRGWHRYAPNPESSSLAVFLAELRDFPTIPHGIKDFHKTITDNPKWLGKDYLNYAFGWKPLIRDIRSFYKTSNELDARLRQLARDNGQPVRRGGPIHTDTTTSVVESSGTGYPTGLWPPINASHFVGPWKKTVTQSLTVSYWFSARFRYYIPDLGTKAWEDRAGKLLYGSSLTPSTVYQLLPWTWALDWHTNIGDTIANFSAQPAENLTADYAYVMEHRRIDTQTVYQFATHSGPKTCSVTMEQESKYRLPASPFGFGVTWDGFSPKQVAIMAALGVTRS</sequence>
<dbReference type="GeneID" id="80399690"/>
<feature type="non-terminal residue" evidence="2">
    <location>
        <position position="1"/>
    </location>
</feature>
<gene>
    <name evidence="2" type="primary">Gerhypos.3_26_1</name>
</gene>
<evidence type="ECO:0000256" key="1">
    <source>
        <dbReference type="SAM" id="MobiDB-lite"/>
    </source>
</evidence>
<proteinExistence type="predicted"/>
<accession>A0A8S5L384</accession>
<dbReference type="EMBL" id="BK013922">
    <property type="protein sequence ID" value="DAD51797.1"/>
    <property type="molecule type" value="Genomic_RNA"/>
</dbReference>
<dbReference type="KEGG" id="vg:80399690"/>
<keyword evidence="3" id="KW-1185">Reference proteome</keyword>
<dbReference type="RefSeq" id="YP_010770383.1">
    <property type="nucleotide sequence ID" value="NC_074252.1"/>
</dbReference>
<dbReference type="Proteomes" id="UP000677497">
    <property type="component" value="Segment"/>
</dbReference>
<feature type="region of interest" description="Disordered" evidence="1">
    <location>
        <begin position="242"/>
        <end position="261"/>
    </location>
</feature>
<reference evidence="2" key="1">
    <citation type="submission" date="2020-09" db="EMBL/GenBank/DDBJ databases">
        <title>Leviviricetes taxonomy.</title>
        <authorList>
            <person name="Stockdale S.R."/>
            <person name="Callanan J."/>
            <person name="Adriaenssens E.M."/>
            <person name="Kuhn J.H."/>
            <person name="Rumnieks J."/>
            <person name="Shkoporov A."/>
            <person name="Draper L.A."/>
            <person name="Ross P."/>
            <person name="Hill C."/>
        </authorList>
    </citation>
    <scope>NUCLEOTIDE SEQUENCE</scope>
</reference>
<evidence type="ECO:0000313" key="3">
    <source>
        <dbReference type="Proteomes" id="UP000677497"/>
    </source>
</evidence>
<evidence type="ECO:0000313" key="2">
    <source>
        <dbReference type="EMBL" id="DAD51797.1"/>
    </source>
</evidence>
<organism evidence="2 3">
    <name type="scientific">ssRNA phage Gerhypos.3_26</name>
    <dbReference type="NCBI Taxonomy" id="2786300"/>
    <lineage>
        <taxon>Viruses</taxon>
        <taxon>Riboviria</taxon>
        <taxon>Orthornavirae</taxon>
        <taxon>Lenarviricota</taxon>
        <taxon>Leviviricetes</taxon>
        <taxon>Timlovirales</taxon>
        <taxon>Steitzviridae</taxon>
        <taxon>Hodnevirus</taxon>
        <taxon>Hodnevirus geohabitans</taxon>
    </lineage>
</organism>
<name>A0A8S5L384_9VIRU</name>
<protein>
    <submittedName>
        <fullName evidence="2">Maturation protein</fullName>
    </submittedName>
</protein>